<keyword evidence="7 9" id="KW-1133">Transmembrane helix</keyword>
<organism evidence="10 11">
    <name type="scientific">Enterococcus diestrammenae</name>
    <dbReference type="NCBI Taxonomy" id="1155073"/>
    <lineage>
        <taxon>Bacteria</taxon>
        <taxon>Bacillati</taxon>
        <taxon>Bacillota</taxon>
        <taxon>Bacilli</taxon>
        <taxon>Lactobacillales</taxon>
        <taxon>Enterococcaceae</taxon>
        <taxon>Enterococcus</taxon>
    </lineage>
</organism>
<feature type="transmembrane region" description="Helical" evidence="9">
    <location>
        <begin position="90"/>
        <end position="118"/>
    </location>
</feature>
<protein>
    <submittedName>
        <fullName evidence="10">PTS system, mannose-specific IIC component</fullName>
    </submittedName>
</protein>
<evidence type="ECO:0000313" key="11">
    <source>
        <dbReference type="Proteomes" id="UP001429357"/>
    </source>
</evidence>
<dbReference type="RefSeq" id="WP_161869752.1">
    <property type="nucleotide sequence ID" value="NZ_MAEI02000001.1"/>
</dbReference>
<reference evidence="11" key="1">
    <citation type="submission" date="2016-06" db="EMBL/GenBank/DDBJ databases">
        <title>Four novel species of enterococci isolated from chicken manure.</title>
        <authorList>
            <person name="Van Tyne D."/>
        </authorList>
    </citation>
    <scope>NUCLEOTIDE SEQUENCE [LARGE SCALE GENOMIC DNA]</scope>
    <source>
        <strain evidence="11">JM9A</strain>
    </source>
</reference>
<proteinExistence type="predicted"/>
<dbReference type="EMBL" id="MAEI02000001">
    <property type="protein sequence ID" value="MEO1780581.1"/>
    <property type="molecule type" value="Genomic_DNA"/>
</dbReference>
<name>A0ABV0F095_9ENTE</name>
<dbReference type="PANTHER" id="PTHR32502:SF8">
    <property type="entry name" value="N-ACETYLGALACTOSAMINE PERMEASE IIC COMPONENT 1"/>
    <property type="match status" value="1"/>
</dbReference>
<feature type="transmembrane region" description="Helical" evidence="9">
    <location>
        <begin position="138"/>
        <end position="159"/>
    </location>
</feature>
<evidence type="ECO:0000256" key="5">
    <source>
        <dbReference type="ARBA" id="ARBA00022683"/>
    </source>
</evidence>
<dbReference type="PROSITE" id="PS51106">
    <property type="entry name" value="PTS_EIIC_TYPE_4"/>
    <property type="match status" value="1"/>
</dbReference>
<evidence type="ECO:0000256" key="1">
    <source>
        <dbReference type="ARBA" id="ARBA00004651"/>
    </source>
</evidence>
<sequence length="263" mass="27929">MVYESLVVGGLMAFGLFSDKALGDPMFRRPLVMGALVGLLLGDLRQGLIMGAAIEVVFLGTSQIGGSLPSDTMTGSIFGTAFAILTNQDVEIALTLAIPISMLAVAINQACLFVVGLFLDRFNSLVDKGEYKKFATLHWVLCLAQCAVYFLVGFVGILLGTTAIQHLLDIIPQVIMDGLTLTGQILPALGIALLLNMLWDSKIAVFALLGFILNAYLGMPLMGIACIGIVVAVVVGLRDKELVEMSNSNTTSTSTTNGDDFFD</sequence>
<evidence type="ECO:0000256" key="6">
    <source>
        <dbReference type="ARBA" id="ARBA00022692"/>
    </source>
</evidence>
<feature type="transmembrane region" description="Helical" evidence="9">
    <location>
        <begin position="179"/>
        <end position="199"/>
    </location>
</feature>
<evidence type="ECO:0000256" key="7">
    <source>
        <dbReference type="ARBA" id="ARBA00022989"/>
    </source>
</evidence>
<evidence type="ECO:0000256" key="9">
    <source>
        <dbReference type="SAM" id="Phobius"/>
    </source>
</evidence>
<dbReference type="InterPro" id="IPR004700">
    <property type="entry name" value="PTS_IIC_man"/>
</dbReference>
<keyword evidence="2" id="KW-0813">Transport</keyword>
<reference evidence="10 11" key="2">
    <citation type="submission" date="2024-02" db="EMBL/GenBank/DDBJ databases">
        <title>The Genome Sequence of Enterococcus diestrammenae JM9A.</title>
        <authorList>
            <person name="Earl A."/>
            <person name="Manson A."/>
            <person name="Gilmore M."/>
            <person name="Sanders J."/>
            <person name="Shea T."/>
            <person name="Howe W."/>
            <person name="Livny J."/>
            <person name="Cuomo C."/>
            <person name="Neafsey D."/>
            <person name="Birren B."/>
        </authorList>
    </citation>
    <scope>NUCLEOTIDE SEQUENCE [LARGE SCALE GENOMIC DNA]</scope>
    <source>
        <strain evidence="10 11">JM9A</strain>
    </source>
</reference>
<dbReference type="InterPro" id="IPR050303">
    <property type="entry name" value="GatZ_KbaZ_carbometab"/>
</dbReference>
<evidence type="ECO:0000256" key="8">
    <source>
        <dbReference type="ARBA" id="ARBA00023136"/>
    </source>
</evidence>
<gene>
    <name evidence="10" type="ORF">BAU18_000120</name>
</gene>
<keyword evidence="3" id="KW-1003">Cell membrane</keyword>
<comment type="subcellular location">
    <subcellularLocation>
        <location evidence="1">Cell membrane</location>
        <topology evidence="1">Multi-pass membrane protein</topology>
    </subcellularLocation>
</comment>
<keyword evidence="8 9" id="KW-0472">Membrane</keyword>
<keyword evidence="6 9" id="KW-0812">Transmembrane</keyword>
<feature type="transmembrane region" description="Helical" evidence="9">
    <location>
        <begin position="205"/>
        <end position="237"/>
    </location>
</feature>
<keyword evidence="5" id="KW-0598">Phosphotransferase system</keyword>
<keyword evidence="4" id="KW-0762">Sugar transport</keyword>
<evidence type="ECO:0000256" key="2">
    <source>
        <dbReference type="ARBA" id="ARBA00022448"/>
    </source>
</evidence>
<keyword evidence="11" id="KW-1185">Reference proteome</keyword>
<evidence type="ECO:0000256" key="3">
    <source>
        <dbReference type="ARBA" id="ARBA00022475"/>
    </source>
</evidence>
<dbReference type="Pfam" id="PF03609">
    <property type="entry name" value="EII-Sor"/>
    <property type="match status" value="1"/>
</dbReference>
<dbReference type="Proteomes" id="UP001429357">
    <property type="component" value="Unassembled WGS sequence"/>
</dbReference>
<comment type="caution">
    <text evidence="10">The sequence shown here is derived from an EMBL/GenBank/DDBJ whole genome shotgun (WGS) entry which is preliminary data.</text>
</comment>
<evidence type="ECO:0000256" key="4">
    <source>
        <dbReference type="ARBA" id="ARBA00022597"/>
    </source>
</evidence>
<accession>A0ABV0F095</accession>
<evidence type="ECO:0000313" key="10">
    <source>
        <dbReference type="EMBL" id="MEO1780581.1"/>
    </source>
</evidence>
<dbReference type="PANTHER" id="PTHR32502">
    <property type="entry name" value="N-ACETYLGALACTOSAMINE PERMEASE II COMPONENT-RELATED"/>
    <property type="match status" value="1"/>
</dbReference>